<dbReference type="NCBIfam" id="TIGR02602">
    <property type="entry name" value="8TM_EpsH"/>
    <property type="match status" value="1"/>
</dbReference>
<feature type="transmembrane region" description="Helical" evidence="8">
    <location>
        <begin position="48"/>
        <end position="66"/>
    </location>
</feature>
<feature type="transmembrane region" description="Helical" evidence="8">
    <location>
        <begin position="102"/>
        <end position="121"/>
    </location>
</feature>
<dbReference type="AlphaFoldDB" id="A3IPF5"/>
<feature type="transmembrane region" description="Helical" evidence="8">
    <location>
        <begin position="188"/>
        <end position="209"/>
    </location>
</feature>
<evidence type="ECO:0000256" key="3">
    <source>
        <dbReference type="ARBA" id="ARBA00022670"/>
    </source>
</evidence>
<dbReference type="InterPro" id="IPR019127">
    <property type="entry name" value="Exosortase"/>
</dbReference>
<dbReference type="eggNOG" id="ENOG502Z7PP">
    <property type="taxonomic scope" value="Bacteria"/>
</dbReference>
<proteinExistence type="predicted"/>
<keyword evidence="10" id="KW-1185">Reference proteome</keyword>
<protein>
    <recommendedName>
        <fullName evidence="11">Eight transmembrane protein EpsH</fullName>
    </recommendedName>
</protein>
<gene>
    <name evidence="9" type="ORF">CY0110_26353</name>
</gene>
<dbReference type="NCBIfam" id="TIGR04178">
    <property type="entry name" value="exo_archaeo"/>
    <property type="match status" value="1"/>
</dbReference>
<keyword evidence="5" id="KW-0378">Hydrolase</keyword>
<keyword evidence="7 8" id="KW-0472">Membrane</keyword>
<name>A3IPF5_9CHRO</name>
<dbReference type="NCBIfam" id="TIGR04156">
    <property type="entry name" value="cyanoexo_CrtB"/>
    <property type="match status" value="1"/>
</dbReference>
<feature type="transmembrane region" description="Helical" evidence="8">
    <location>
        <begin position="221"/>
        <end position="246"/>
    </location>
</feature>
<reference evidence="9 10" key="1">
    <citation type="submission" date="2007-03" db="EMBL/GenBank/DDBJ databases">
        <authorList>
            <person name="Stal L."/>
            <person name="Ferriera S."/>
            <person name="Johnson J."/>
            <person name="Kravitz S."/>
            <person name="Beeson K."/>
            <person name="Sutton G."/>
            <person name="Rogers Y.-H."/>
            <person name="Friedman R."/>
            <person name="Frazier M."/>
            <person name="Venter J.C."/>
        </authorList>
    </citation>
    <scope>NUCLEOTIDE SEQUENCE [LARGE SCALE GENOMIC DNA]</scope>
    <source>
        <strain evidence="9 10">CCY0110</strain>
    </source>
</reference>
<accession>A3IPF5</accession>
<dbReference type="Pfam" id="PF09721">
    <property type="entry name" value="Exosortase_EpsH"/>
    <property type="match status" value="1"/>
</dbReference>
<evidence type="ECO:0000256" key="2">
    <source>
        <dbReference type="ARBA" id="ARBA00022475"/>
    </source>
</evidence>
<dbReference type="InterPro" id="IPR026392">
    <property type="entry name" value="Exo/Archaeosortase_dom"/>
</dbReference>
<evidence type="ECO:0000256" key="6">
    <source>
        <dbReference type="ARBA" id="ARBA00022989"/>
    </source>
</evidence>
<feature type="transmembrane region" description="Helical" evidence="8">
    <location>
        <begin position="15"/>
        <end position="36"/>
    </location>
</feature>
<dbReference type="GO" id="GO:0008233">
    <property type="term" value="F:peptidase activity"/>
    <property type="evidence" value="ECO:0007669"/>
    <property type="project" value="UniProtKB-KW"/>
</dbReference>
<dbReference type="Proteomes" id="UP000003781">
    <property type="component" value="Unassembled WGS sequence"/>
</dbReference>
<comment type="caution">
    <text evidence="9">The sequence shown here is derived from an EMBL/GenBank/DDBJ whole genome shotgun (WGS) entry which is preliminary data.</text>
</comment>
<sequence length="311" mass="35078">MQTTSKINPFIERNLGNVLIIAFLTVLYAPLIFFWYDGWLNKSINIDHEYFSHAIIGFPYAAYIIFGRNRQKWQKLPNKIHPLGGFFLALGLAFYITGTRELVSLSFPIVITGIILWLKGIPGLKLNWFPLVLIFLGTPNAIPYLITPYTLPLQKFIASVAWFLLTLLGINTQVDGIYLYVNNIPVEVAPYCAGLKMLFTSLYVTLLLLDWTGNLKNKGRVITLLVSAVTISVTANIIRNTFLAVFHGNGMDKAFDILHEGWGGDLYSVGMLGTIVGTNWLLDRFSENSKVVEEVNNDNLDEQFDHQNDPQ</sequence>
<dbReference type="OrthoDB" id="505165at2"/>
<evidence type="ECO:0008006" key="11">
    <source>
        <dbReference type="Google" id="ProtNLM"/>
    </source>
</evidence>
<dbReference type="InterPro" id="IPR026492">
    <property type="entry name" value="Cyanoexo_CrtB"/>
</dbReference>
<evidence type="ECO:0000256" key="5">
    <source>
        <dbReference type="ARBA" id="ARBA00022801"/>
    </source>
</evidence>
<evidence type="ECO:0000256" key="8">
    <source>
        <dbReference type="SAM" id="Phobius"/>
    </source>
</evidence>
<keyword evidence="4 8" id="KW-0812">Transmembrane</keyword>
<feature type="transmembrane region" description="Helical" evidence="8">
    <location>
        <begin position="128"/>
        <end position="146"/>
    </location>
</feature>
<organism evidence="9 10">
    <name type="scientific">Crocosphaera chwakensis CCY0110</name>
    <dbReference type="NCBI Taxonomy" id="391612"/>
    <lineage>
        <taxon>Bacteria</taxon>
        <taxon>Bacillati</taxon>
        <taxon>Cyanobacteriota</taxon>
        <taxon>Cyanophyceae</taxon>
        <taxon>Oscillatoriophycideae</taxon>
        <taxon>Chroococcales</taxon>
        <taxon>Aphanothecaceae</taxon>
        <taxon>Crocosphaera</taxon>
        <taxon>Crocosphaera chwakensis</taxon>
    </lineage>
</organism>
<keyword evidence="3" id="KW-0645">Protease</keyword>
<keyword evidence="6 8" id="KW-1133">Transmembrane helix</keyword>
<dbReference type="InterPro" id="IPR013426">
    <property type="entry name" value="EpsH-like"/>
</dbReference>
<evidence type="ECO:0000256" key="4">
    <source>
        <dbReference type="ARBA" id="ARBA00022692"/>
    </source>
</evidence>
<evidence type="ECO:0000313" key="9">
    <source>
        <dbReference type="EMBL" id="EAZ91720.1"/>
    </source>
</evidence>
<dbReference type="RefSeq" id="WP_008275273.1">
    <property type="nucleotide sequence ID" value="NZ_AAXW01000012.1"/>
</dbReference>
<evidence type="ECO:0000256" key="7">
    <source>
        <dbReference type="ARBA" id="ARBA00023136"/>
    </source>
</evidence>
<dbReference type="EMBL" id="AAXW01000012">
    <property type="protein sequence ID" value="EAZ91720.1"/>
    <property type="molecule type" value="Genomic_DNA"/>
</dbReference>
<evidence type="ECO:0000256" key="1">
    <source>
        <dbReference type="ARBA" id="ARBA00004651"/>
    </source>
</evidence>
<feature type="transmembrane region" description="Helical" evidence="8">
    <location>
        <begin position="78"/>
        <end position="96"/>
    </location>
</feature>
<dbReference type="GO" id="GO:0006508">
    <property type="term" value="P:proteolysis"/>
    <property type="evidence" value="ECO:0007669"/>
    <property type="project" value="UniProtKB-KW"/>
</dbReference>
<dbReference type="GO" id="GO:0005886">
    <property type="term" value="C:plasma membrane"/>
    <property type="evidence" value="ECO:0007669"/>
    <property type="project" value="UniProtKB-SubCell"/>
</dbReference>
<evidence type="ECO:0000313" key="10">
    <source>
        <dbReference type="Proteomes" id="UP000003781"/>
    </source>
</evidence>
<keyword evidence="2" id="KW-1003">Cell membrane</keyword>
<comment type="subcellular location">
    <subcellularLocation>
        <location evidence="1">Cell membrane</location>
        <topology evidence="1">Multi-pass membrane protein</topology>
    </subcellularLocation>
</comment>